<evidence type="ECO:0000313" key="5">
    <source>
        <dbReference type="Proteomes" id="UP001565220"/>
    </source>
</evidence>
<gene>
    <name evidence="4" type="ORF">AB8S09_13360</name>
</gene>
<feature type="transmembrane region" description="Helical" evidence="2">
    <location>
        <begin position="147"/>
        <end position="167"/>
    </location>
</feature>
<dbReference type="InterPro" id="IPR000620">
    <property type="entry name" value="EamA_dom"/>
</dbReference>
<feature type="transmembrane region" description="Helical" evidence="2">
    <location>
        <begin position="5"/>
        <end position="26"/>
    </location>
</feature>
<feature type="domain" description="EamA" evidence="3">
    <location>
        <begin position="3"/>
        <end position="138"/>
    </location>
</feature>
<dbReference type="PANTHER" id="PTHR22911:SF79">
    <property type="entry name" value="MOBA-LIKE NTP TRANSFERASE DOMAIN-CONTAINING PROTEIN"/>
    <property type="match status" value="1"/>
</dbReference>
<dbReference type="EMBL" id="JBGFFE010000024">
    <property type="protein sequence ID" value="MEY8764606.1"/>
    <property type="molecule type" value="Genomic_DNA"/>
</dbReference>
<sequence length="287" mass="31671">MKRGYLYAAVSAVLFGSSGIIIKIAFSEGMDSMSIMLLQYMVSIPVMFFAMAIIDRDTLRINKRNLCHTAVLGIVGNTLMTVFYYGAFNYLDVSVVTILLYTYPIMVFLYSCIIEGNRIGFSKIFALAAAFTGCFLSLGLAGRNIAFSAKGCIFGLLSALFYAFMNIYSEKNMKSLNPLTINFYSIIFSFLFLLVFVSPKTVLERELNVKLGVCIVILAVFCEIIPLTLLYAAIKDIGALKVSIVENLEIPTAMLLSFFVLGESVTLIQVLGAVLVVYSVCSIRKID</sequence>
<dbReference type="InterPro" id="IPR037185">
    <property type="entry name" value="EmrE-like"/>
</dbReference>
<name>A0ABV4E0D7_9CLOT</name>
<feature type="transmembrane region" description="Helical" evidence="2">
    <location>
        <begin position="93"/>
        <end position="112"/>
    </location>
</feature>
<accession>A0ABV4E0D7</accession>
<keyword evidence="2" id="KW-0472">Membrane</keyword>
<protein>
    <submittedName>
        <fullName evidence="4">DMT family transporter</fullName>
    </submittedName>
</protein>
<feature type="transmembrane region" description="Helical" evidence="2">
    <location>
        <begin position="124"/>
        <end position="141"/>
    </location>
</feature>
<dbReference type="SUPFAM" id="SSF103481">
    <property type="entry name" value="Multidrug resistance efflux transporter EmrE"/>
    <property type="match status" value="2"/>
</dbReference>
<feature type="transmembrane region" description="Helical" evidence="2">
    <location>
        <begin position="209"/>
        <end position="234"/>
    </location>
</feature>
<reference evidence="4 5" key="1">
    <citation type="submission" date="2024-08" db="EMBL/GenBank/DDBJ databases">
        <title>Clostridium lapicellarii sp. nov., and Clostridium renhuaiense sp. nov., two species isolated from the mud in a fermentation cellar used for producing sauce-flavour Chinese liquors.</title>
        <authorList>
            <person name="Yang F."/>
            <person name="Wang H."/>
            <person name="Chen L.Q."/>
            <person name="Zhou N."/>
            <person name="Lu J.J."/>
            <person name="Pu X.X."/>
            <person name="Wan B."/>
            <person name="Wang L."/>
            <person name="Liu S.J."/>
        </authorList>
    </citation>
    <scope>NUCLEOTIDE SEQUENCE [LARGE SCALE GENOMIC DNA]</scope>
    <source>
        <strain evidence="4 5">MT-113</strain>
    </source>
</reference>
<feature type="transmembrane region" description="Helical" evidence="2">
    <location>
        <begin position="179"/>
        <end position="197"/>
    </location>
</feature>
<feature type="transmembrane region" description="Helical" evidence="2">
    <location>
        <begin position="66"/>
        <end position="87"/>
    </location>
</feature>
<evidence type="ECO:0000259" key="3">
    <source>
        <dbReference type="Pfam" id="PF00892"/>
    </source>
</evidence>
<feature type="transmembrane region" description="Helical" evidence="2">
    <location>
        <begin position="32"/>
        <end position="54"/>
    </location>
</feature>
<keyword evidence="2" id="KW-1133">Transmembrane helix</keyword>
<dbReference type="Pfam" id="PF00892">
    <property type="entry name" value="EamA"/>
    <property type="match status" value="2"/>
</dbReference>
<comment type="caution">
    <text evidence="4">The sequence shown here is derived from an EMBL/GenBank/DDBJ whole genome shotgun (WGS) entry which is preliminary data.</text>
</comment>
<comment type="similarity">
    <text evidence="1">Belongs to the EamA transporter family.</text>
</comment>
<keyword evidence="2" id="KW-0812">Transmembrane</keyword>
<proteinExistence type="inferred from homology"/>
<dbReference type="Proteomes" id="UP001565220">
    <property type="component" value="Unassembled WGS sequence"/>
</dbReference>
<evidence type="ECO:0000256" key="2">
    <source>
        <dbReference type="SAM" id="Phobius"/>
    </source>
</evidence>
<evidence type="ECO:0000256" key="1">
    <source>
        <dbReference type="ARBA" id="ARBA00007362"/>
    </source>
</evidence>
<feature type="domain" description="EamA" evidence="3">
    <location>
        <begin position="150"/>
        <end position="281"/>
    </location>
</feature>
<dbReference type="PANTHER" id="PTHR22911">
    <property type="entry name" value="ACYL-MALONYL CONDENSING ENZYME-RELATED"/>
    <property type="match status" value="1"/>
</dbReference>
<evidence type="ECO:0000313" key="4">
    <source>
        <dbReference type="EMBL" id="MEY8764606.1"/>
    </source>
</evidence>
<feature type="transmembrane region" description="Helical" evidence="2">
    <location>
        <begin position="255"/>
        <end position="278"/>
    </location>
</feature>
<organism evidence="4 5">
    <name type="scientific">Clostridium lapidicellarium</name>
    <dbReference type="NCBI Taxonomy" id="3240931"/>
    <lineage>
        <taxon>Bacteria</taxon>
        <taxon>Bacillati</taxon>
        <taxon>Bacillota</taxon>
        <taxon>Clostridia</taxon>
        <taxon>Eubacteriales</taxon>
        <taxon>Clostridiaceae</taxon>
        <taxon>Clostridium</taxon>
    </lineage>
</organism>
<keyword evidence="5" id="KW-1185">Reference proteome</keyword>
<dbReference type="RefSeq" id="WP_369869298.1">
    <property type="nucleotide sequence ID" value="NZ_JBGFFE010000024.1"/>
</dbReference>